<sequence>MKRLNCSHRFFGKKFNKVYFVLETRLSQ</sequence>
<reference evidence="1" key="1">
    <citation type="submission" date="2014-09" db="EMBL/GenBank/DDBJ databases">
        <authorList>
            <person name="Magalhaes I.L.F."/>
            <person name="Oliveira U."/>
            <person name="Santos F.R."/>
            <person name="Vidigal T.H.D.A."/>
            <person name="Brescovit A.D."/>
            <person name="Santos A.J."/>
        </authorList>
    </citation>
    <scope>NUCLEOTIDE SEQUENCE</scope>
    <source>
        <tissue evidence="1">Shoot tissue taken approximately 20 cm above the soil surface</tissue>
    </source>
</reference>
<organism evidence="1">
    <name type="scientific">Arundo donax</name>
    <name type="common">Giant reed</name>
    <name type="synonym">Donax arundinaceus</name>
    <dbReference type="NCBI Taxonomy" id="35708"/>
    <lineage>
        <taxon>Eukaryota</taxon>
        <taxon>Viridiplantae</taxon>
        <taxon>Streptophyta</taxon>
        <taxon>Embryophyta</taxon>
        <taxon>Tracheophyta</taxon>
        <taxon>Spermatophyta</taxon>
        <taxon>Magnoliopsida</taxon>
        <taxon>Liliopsida</taxon>
        <taxon>Poales</taxon>
        <taxon>Poaceae</taxon>
        <taxon>PACMAD clade</taxon>
        <taxon>Arundinoideae</taxon>
        <taxon>Arundineae</taxon>
        <taxon>Arundo</taxon>
    </lineage>
</organism>
<protein>
    <submittedName>
        <fullName evidence="1">Uncharacterized protein</fullName>
    </submittedName>
</protein>
<name>A0A0A9HCB8_ARUDO</name>
<dbReference type="AlphaFoldDB" id="A0A0A9HCB8"/>
<reference evidence="1" key="2">
    <citation type="journal article" date="2015" name="Data Brief">
        <title>Shoot transcriptome of the giant reed, Arundo donax.</title>
        <authorList>
            <person name="Barrero R.A."/>
            <person name="Guerrero F.D."/>
            <person name="Moolhuijzen P."/>
            <person name="Goolsby J.A."/>
            <person name="Tidwell J."/>
            <person name="Bellgard S.E."/>
            <person name="Bellgard M.I."/>
        </authorList>
    </citation>
    <scope>NUCLEOTIDE SEQUENCE</scope>
    <source>
        <tissue evidence="1">Shoot tissue taken approximately 20 cm above the soil surface</tissue>
    </source>
</reference>
<proteinExistence type="predicted"/>
<dbReference type="EMBL" id="GBRH01167358">
    <property type="protein sequence ID" value="JAE30538.1"/>
    <property type="molecule type" value="Transcribed_RNA"/>
</dbReference>
<evidence type="ECO:0000313" key="1">
    <source>
        <dbReference type="EMBL" id="JAE30538.1"/>
    </source>
</evidence>
<accession>A0A0A9HCB8</accession>